<evidence type="ECO:0000313" key="2">
    <source>
        <dbReference type="EMBL" id="KZN52569.1"/>
    </source>
</evidence>
<dbReference type="SUPFAM" id="SSF52200">
    <property type="entry name" value="Toll/Interleukin receptor TIR domain"/>
    <property type="match status" value="1"/>
</dbReference>
<dbReference type="Pfam" id="PF01582">
    <property type="entry name" value="TIR"/>
    <property type="match status" value="1"/>
</dbReference>
<dbReference type="Proteomes" id="UP000076503">
    <property type="component" value="Unassembled WGS sequence"/>
</dbReference>
<accession>A0A167FNV7</accession>
<dbReference type="GO" id="GO:0007165">
    <property type="term" value="P:signal transduction"/>
    <property type="evidence" value="ECO:0007669"/>
    <property type="project" value="InterPro"/>
</dbReference>
<comment type="caution">
    <text evidence="2">The sequence shown here is derived from an EMBL/GenBank/DDBJ whole genome shotgun (WGS) entry which is preliminary data.</text>
</comment>
<proteinExistence type="predicted"/>
<dbReference type="AlphaFoldDB" id="A0A167FNV7"/>
<feature type="domain" description="TIR" evidence="1">
    <location>
        <begin position="70"/>
        <end position="119"/>
    </location>
</feature>
<evidence type="ECO:0000259" key="1">
    <source>
        <dbReference type="Pfam" id="PF01582"/>
    </source>
</evidence>
<dbReference type="Gene3D" id="3.40.50.10140">
    <property type="entry name" value="Toll/interleukin-1 receptor homology (TIR) domain"/>
    <property type="match status" value="1"/>
</dbReference>
<dbReference type="PATRIC" id="fig|1365251.3.peg.1107"/>
<dbReference type="InterPro" id="IPR035897">
    <property type="entry name" value="Toll_tir_struct_dom_sf"/>
</dbReference>
<organism evidence="2 3">
    <name type="scientific">Pseudoalteromonas luteoviolacea H33</name>
    <dbReference type="NCBI Taxonomy" id="1365251"/>
    <lineage>
        <taxon>Bacteria</taxon>
        <taxon>Pseudomonadati</taxon>
        <taxon>Pseudomonadota</taxon>
        <taxon>Gammaproteobacteria</taxon>
        <taxon>Alteromonadales</taxon>
        <taxon>Pseudoalteromonadaceae</taxon>
        <taxon>Pseudoalteromonas</taxon>
    </lineage>
</organism>
<name>A0A167FNV7_9GAMM</name>
<protein>
    <recommendedName>
        <fullName evidence="1">TIR domain-containing protein</fullName>
    </recommendedName>
</protein>
<gene>
    <name evidence="2" type="ORF">N476_10930</name>
</gene>
<reference evidence="2 3" key="1">
    <citation type="submission" date="2013-07" db="EMBL/GenBank/DDBJ databases">
        <title>Comparative Genomic and Metabolomic Analysis of Twelve Strains of Pseudoalteromonas luteoviolacea.</title>
        <authorList>
            <person name="Vynne N.G."/>
            <person name="Mansson M."/>
            <person name="Gram L."/>
        </authorList>
    </citation>
    <scope>NUCLEOTIDE SEQUENCE [LARGE SCALE GENOMIC DNA]</scope>
    <source>
        <strain evidence="2 3">H33</strain>
    </source>
</reference>
<dbReference type="InterPro" id="IPR000157">
    <property type="entry name" value="TIR_dom"/>
</dbReference>
<sequence>MNNYIRYIWVSYAGSQKDWVYELTKIFDQSPDTNIKLLTYLREEDSEGYSKPCSQEEDTAPTYIPFLKPTQRIEDLIQAIGASFRKIIVLSPDYLDSPYCMQELACILIHRHSNAPFIILSGFTDLLHAFEAREYKFLENNSYTLGQALAHIYLERQSADVSKDCVDFKLIDCPDPRDDKELALTFAINFFEKKLVELNQQLRLSLDEFKLNENDSYISQSGLNIDALFQRVKVYAQNMDNERLLSDYFANIKEQVDHWSEHARLAQWLKEHREFSPYQFFEHIKSFNFEALALLCEHLKAALSMLPRCQSQFSELQVFMSLLAQATLHPEWVAERQQGGLKNEVIRFSFHDDELFLYLKVGVSAMNRDIVEFKKLDYAPDSLASPNFSFDNMLEMPTVGLNEQGFGLNELLDNFFASVLKSSSKSLHEIKNIPRARVIGAIQKALRRTINNQFQYNTFILLARSQEFYSPGNEGKAYTLFSEFLSFIYDGCDEKHYGTLPLQLLTEMFEQGEKVVTRDFVNDDAACFNLLKEIEDLLWAYSQ</sequence>
<evidence type="ECO:0000313" key="3">
    <source>
        <dbReference type="Proteomes" id="UP000076503"/>
    </source>
</evidence>
<dbReference type="RefSeq" id="WP_063360741.1">
    <property type="nucleotide sequence ID" value="NZ_AUXZ01000062.1"/>
</dbReference>
<dbReference type="EMBL" id="AUXZ01000062">
    <property type="protein sequence ID" value="KZN52569.1"/>
    <property type="molecule type" value="Genomic_DNA"/>
</dbReference>